<proteinExistence type="predicted"/>
<accession>X1CS75</accession>
<dbReference type="AlphaFoldDB" id="X1CS75"/>
<comment type="caution">
    <text evidence="1">The sequence shown here is derived from an EMBL/GenBank/DDBJ whole genome shotgun (WGS) entry which is preliminary data.</text>
</comment>
<evidence type="ECO:0000313" key="1">
    <source>
        <dbReference type="EMBL" id="GAH11301.1"/>
    </source>
</evidence>
<gene>
    <name evidence="1" type="ORF">S01H4_59796</name>
</gene>
<protein>
    <submittedName>
        <fullName evidence="1">Uncharacterized protein</fullName>
    </submittedName>
</protein>
<sequence length="53" mass="6625">MKFLKDDFFHSLQSALERKDDDFVQKIIDDLIFILFDLREKEIDYLINKYYQF</sequence>
<name>X1CS75_9ZZZZ</name>
<dbReference type="EMBL" id="BART01035134">
    <property type="protein sequence ID" value="GAH11301.1"/>
    <property type="molecule type" value="Genomic_DNA"/>
</dbReference>
<reference evidence="1" key="1">
    <citation type="journal article" date="2014" name="Front. Microbiol.">
        <title>High frequency of phylogenetically diverse reductive dehalogenase-homologous genes in deep subseafloor sedimentary metagenomes.</title>
        <authorList>
            <person name="Kawai M."/>
            <person name="Futagami T."/>
            <person name="Toyoda A."/>
            <person name="Takaki Y."/>
            <person name="Nishi S."/>
            <person name="Hori S."/>
            <person name="Arai W."/>
            <person name="Tsubouchi T."/>
            <person name="Morono Y."/>
            <person name="Uchiyama I."/>
            <person name="Ito T."/>
            <person name="Fujiyama A."/>
            <person name="Inagaki F."/>
            <person name="Takami H."/>
        </authorList>
    </citation>
    <scope>NUCLEOTIDE SEQUENCE</scope>
    <source>
        <strain evidence="1">Expedition CK06-06</strain>
    </source>
</reference>
<organism evidence="1">
    <name type="scientific">marine sediment metagenome</name>
    <dbReference type="NCBI Taxonomy" id="412755"/>
    <lineage>
        <taxon>unclassified sequences</taxon>
        <taxon>metagenomes</taxon>
        <taxon>ecological metagenomes</taxon>
    </lineage>
</organism>